<dbReference type="SUPFAM" id="SSF53098">
    <property type="entry name" value="Ribonuclease H-like"/>
    <property type="match status" value="1"/>
</dbReference>
<dbReference type="EC" id="3.1.13.-" evidence="8"/>
<dbReference type="EMBL" id="LT629751">
    <property type="protein sequence ID" value="SDS65917.1"/>
    <property type="molecule type" value="Genomic_DNA"/>
</dbReference>
<keyword evidence="3 8" id="KW-0540">Nuclease</keyword>
<dbReference type="GO" id="GO:0000287">
    <property type="term" value="F:magnesium ion binding"/>
    <property type="evidence" value="ECO:0007669"/>
    <property type="project" value="UniProtKB-UniRule"/>
</dbReference>
<dbReference type="PANTHER" id="PTHR30231:SF2">
    <property type="entry name" value="RIBONUCLEASE T"/>
    <property type="match status" value="1"/>
</dbReference>
<evidence type="ECO:0000256" key="6">
    <source>
        <dbReference type="ARBA" id="ARBA00022839"/>
    </source>
</evidence>
<dbReference type="STRING" id="1392877.SAMN05216221_2316"/>
<evidence type="ECO:0000256" key="5">
    <source>
        <dbReference type="ARBA" id="ARBA00022801"/>
    </source>
</evidence>
<evidence type="ECO:0000313" key="11">
    <source>
        <dbReference type="EMBL" id="SDS65917.1"/>
    </source>
</evidence>
<dbReference type="CDD" id="cd06134">
    <property type="entry name" value="RNaseT"/>
    <property type="match status" value="1"/>
</dbReference>
<feature type="compositionally biased region" description="Acidic residues" evidence="9">
    <location>
        <begin position="1"/>
        <end position="11"/>
    </location>
</feature>
<comment type="function">
    <text evidence="8">Trims short 3' overhangs of a variety of RNA species, leaving a one or two nucleotide 3' overhang. Responsible for the end-turnover of tRNA: specifically removes the terminal AMP residue from uncharged tRNA (tRNA-C-C-A). Also appears to be involved in tRNA biosynthesis.</text>
</comment>
<feature type="binding site" evidence="8">
    <location>
        <position position="36"/>
    </location>
    <ligand>
        <name>Mg(2+)</name>
        <dbReference type="ChEBI" id="CHEBI:18420"/>
        <label>1</label>
        <note>catalytic</note>
    </ligand>
</feature>
<accession>A0A1H1U0B3</accession>
<comment type="similarity">
    <text evidence="8">Belongs to the RNase T family.</text>
</comment>
<feature type="binding site" evidence="8">
    <location>
        <position position="38"/>
    </location>
    <ligand>
        <name>Mg(2+)</name>
        <dbReference type="ChEBI" id="CHEBI:18420"/>
        <label>2</label>
        <note>catalytic</note>
    </ligand>
</feature>
<evidence type="ECO:0000256" key="7">
    <source>
        <dbReference type="ARBA" id="ARBA00022842"/>
    </source>
</evidence>
<feature type="domain" description="Exonuclease" evidence="10">
    <location>
        <begin position="31"/>
        <end position="216"/>
    </location>
</feature>
<keyword evidence="2 8" id="KW-0819">tRNA processing</keyword>
<sequence>MSEQIDYEDYEQEPHAGGLKPPMARRFRGFLPVVVDVETGGFNAATDALLEIAATTIAMDDDGFLYPEHTYFYRIEPFEGANIEQAALDFTGIKLGHPLRMAVSEEQALGEIFKGVRKSLKASGCKRAVLVGHNASFDLGFLNAAVNRTGIKRNPFHPFSSFDTATLAGLAYGQTVLAKACQAADIPFDNREAHNARYDTEKTAELFCGIVNRWKEMGGWIDFDE</sequence>
<feature type="site" description="Important for substrate binding and specificity" evidence="8">
    <location>
        <position position="90"/>
    </location>
</feature>
<dbReference type="InterPro" id="IPR012337">
    <property type="entry name" value="RNaseH-like_sf"/>
</dbReference>
<evidence type="ECO:0000256" key="9">
    <source>
        <dbReference type="SAM" id="MobiDB-lite"/>
    </source>
</evidence>
<comment type="cofactor">
    <cofactor evidence="8">
        <name>Mg(2+)</name>
        <dbReference type="ChEBI" id="CHEBI:18420"/>
    </cofactor>
    <text evidence="8">Binds two Mg(2+) per subunit. The active form of the enzyme binds two Mg(2+) ions in its active site. The first Mg(2+) forms only one salt bridge with the protein.</text>
</comment>
<dbReference type="Proteomes" id="UP000243359">
    <property type="component" value="Chromosome I"/>
</dbReference>
<dbReference type="GO" id="GO:0008033">
    <property type="term" value="P:tRNA processing"/>
    <property type="evidence" value="ECO:0007669"/>
    <property type="project" value="UniProtKB-KW"/>
</dbReference>
<name>A0A1H1U0B3_9PSED</name>
<keyword evidence="5 8" id="KW-0378">Hydrolase</keyword>
<dbReference type="GO" id="GO:0008408">
    <property type="term" value="F:3'-5' exonuclease activity"/>
    <property type="evidence" value="ECO:0007669"/>
    <property type="project" value="TreeGrafter"/>
</dbReference>
<dbReference type="GO" id="GO:0005829">
    <property type="term" value="C:cytosol"/>
    <property type="evidence" value="ECO:0007669"/>
    <property type="project" value="TreeGrafter"/>
</dbReference>
<feature type="site" description="Important for substrate binding and specificity" evidence="8">
    <location>
        <position position="159"/>
    </location>
</feature>
<feature type="site" description="Important for substrate binding and specificity" evidence="8">
    <location>
        <position position="42"/>
    </location>
</feature>
<dbReference type="FunFam" id="3.30.420.10:FF:000009">
    <property type="entry name" value="Ribonuclease T"/>
    <property type="match status" value="1"/>
</dbReference>
<dbReference type="GO" id="GO:0016896">
    <property type="term" value="F:RNA exonuclease activity, producing 5'-phosphomonoesters"/>
    <property type="evidence" value="ECO:0007669"/>
    <property type="project" value="UniProtKB-UniRule"/>
</dbReference>
<evidence type="ECO:0000256" key="2">
    <source>
        <dbReference type="ARBA" id="ARBA00022694"/>
    </source>
</evidence>
<evidence type="ECO:0000259" key="10">
    <source>
        <dbReference type="SMART" id="SM00479"/>
    </source>
</evidence>
<gene>
    <name evidence="8" type="primary">rnt</name>
    <name evidence="11" type="ORF">SAMN05216221_2316</name>
</gene>
<comment type="subunit">
    <text evidence="1 8">Homodimer.</text>
</comment>
<dbReference type="NCBIfam" id="TIGR01298">
    <property type="entry name" value="RNaseT"/>
    <property type="match status" value="1"/>
</dbReference>
<feature type="active site" description="Proton donor/acceptor" evidence="8">
    <location>
        <position position="194"/>
    </location>
</feature>
<dbReference type="HAMAP" id="MF_00157">
    <property type="entry name" value="RNase_T"/>
    <property type="match status" value="1"/>
</dbReference>
<keyword evidence="6 8" id="KW-0269">Exonuclease</keyword>
<evidence type="ECO:0000313" key="12">
    <source>
        <dbReference type="Proteomes" id="UP000243359"/>
    </source>
</evidence>
<dbReference type="InterPro" id="IPR005987">
    <property type="entry name" value="RNase_T"/>
</dbReference>
<feature type="binding site" evidence="8">
    <location>
        <position position="194"/>
    </location>
    <ligand>
        <name>Mg(2+)</name>
        <dbReference type="ChEBI" id="CHEBI:18420"/>
        <label>2</label>
        <note>catalytic</note>
    </ligand>
</feature>
<dbReference type="AlphaFoldDB" id="A0A1H1U0B3"/>
<evidence type="ECO:0000256" key="4">
    <source>
        <dbReference type="ARBA" id="ARBA00022723"/>
    </source>
</evidence>
<protein>
    <recommendedName>
        <fullName evidence="8">Ribonuclease T</fullName>
        <ecNumber evidence="8">3.1.13.-</ecNumber>
    </recommendedName>
    <alternativeName>
        <fullName evidence="8">Exoribonuclease T</fullName>
        <shortName evidence="8">RNase T</shortName>
    </alternativeName>
</protein>
<keyword evidence="12" id="KW-1185">Reference proteome</keyword>
<organism evidence="11 12">
    <name type="scientific">Pseudomonas oryzae</name>
    <dbReference type="NCBI Taxonomy" id="1392877"/>
    <lineage>
        <taxon>Bacteria</taxon>
        <taxon>Pseudomonadati</taxon>
        <taxon>Pseudomonadota</taxon>
        <taxon>Gammaproteobacteria</taxon>
        <taxon>Pseudomonadales</taxon>
        <taxon>Pseudomonadaceae</taxon>
        <taxon>Pseudomonas</taxon>
    </lineage>
</organism>
<dbReference type="PANTHER" id="PTHR30231">
    <property type="entry name" value="DNA POLYMERASE III SUBUNIT EPSILON"/>
    <property type="match status" value="1"/>
</dbReference>
<feature type="region of interest" description="Disordered" evidence="9">
    <location>
        <begin position="1"/>
        <end position="21"/>
    </location>
</feature>
<dbReference type="InterPro" id="IPR013520">
    <property type="entry name" value="Ribonucl_H"/>
</dbReference>
<dbReference type="SMART" id="SM00479">
    <property type="entry name" value="EXOIII"/>
    <property type="match status" value="1"/>
</dbReference>
<dbReference type="Gene3D" id="3.30.420.10">
    <property type="entry name" value="Ribonuclease H-like superfamily/Ribonuclease H"/>
    <property type="match status" value="1"/>
</dbReference>
<evidence type="ECO:0000256" key="3">
    <source>
        <dbReference type="ARBA" id="ARBA00022722"/>
    </source>
</evidence>
<feature type="site" description="Important for substrate binding and specificity" evidence="8">
    <location>
        <position position="137"/>
    </location>
</feature>
<keyword evidence="4 8" id="KW-0479">Metal-binding</keyword>
<dbReference type="InterPro" id="IPR036397">
    <property type="entry name" value="RNaseH_sf"/>
</dbReference>
<dbReference type="GO" id="GO:0003676">
    <property type="term" value="F:nucleic acid binding"/>
    <property type="evidence" value="ECO:0007669"/>
    <property type="project" value="InterPro"/>
</dbReference>
<feature type="binding site" evidence="8">
    <location>
        <position position="36"/>
    </location>
    <ligand>
        <name>Mg(2+)</name>
        <dbReference type="ChEBI" id="CHEBI:18420"/>
        <label>2</label>
        <note>catalytic</note>
    </ligand>
</feature>
<evidence type="ECO:0000256" key="1">
    <source>
        <dbReference type="ARBA" id="ARBA00011738"/>
    </source>
</evidence>
<dbReference type="OrthoDB" id="9778264at2"/>
<proteinExistence type="inferred from homology"/>
<feature type="binding site" evidence="8">
    <location>
        <position position="199"/>
    </location>
    <ligand>
        <name>Mg(2+)</name>
        <dbReference type="ChEBI" id="CHEBI:18420"/>
        <label>2</label>
        <note>catalytic</note>
    </ligand>
</feature>
<evidence type="ECO:0000256" key="8">
    <source>
        <dbReference type="HAMAP-Rule" id="MF_00157"/>
    </source>
</evidence>
<dbReference type="GO" id="GO:0045004">
    <property type="term" value="P:DNA replication proofreading"/>
    <property type="evidence" value="ECO:0007669"/>
    <property type="project" value="TreeGrafter"/>
</dbReference>
<dbReference type="Pfam" id="PF00929">
    <property type="entry name" value="RNase_T"/>
    <property type="match status" value="1"/>
</dbReference>
<dbReference type="RefSeq" id="WP_090349081.1">
    <property type="nucleotide sequence ID" value="NZ_LT629751.1"/>
</dbReference>
<reference evidence="12" key="1">
    <citation type="submission" date="2016-10" db="EMBL/GenBank/DDBJ databases">
        <authorList>
            <person name="Varghese N."/>
            <person name="Submissions S."/>
        </authorList>
    </citation>
    <scope>NUCLEOTIDE SEQUENCE [LARGE SCALE GENOMIC DNA]</scope>
    <source>
        <strain evidence="12">KCTC 32247</strain>
    </source>
</reference>
<keyword evidence="7 8" id="KW-0460">Magnesium</keyword>